<dbReference type="Proteomes" id="UP000177230">
    <property type="component" value="Unassembled WGS sequence"/>
</dbReference>
<sequence>MRKIIAFILVIFSGFVFFQCGPRQATQTTQQKQTPEKTAKYLLDTVITKQIPLTVDGDWATINYHLKVIDWKKPVEWTYEFIKGKDTLFAVISNEVEIDTFFNDKSYIAGFVDDTLDYLRAKKFWYLTRIAEYLCDTIEVSNKRTRVDWKRLRNGVMKTETIDLKEITIDYDSLWSFYSNKPIIGYSFFAGKPIQADPGLWTYYPKINQFVCIYAP</sequence>
<feature type="chain" id="PRO_5009520673" evidence="1">
    <location>
        <begin position="26"/>
        <end position="216"/>
    </location>
</feature>
<dbReference type="AlphaFoldDB" id="A0A1F5R613"/>
<evidence type="ECO:0000256" key="1">
    <source>
        <dbReference type="SAM" id="SignalP"/>
    </source>
</evidence>
<evidence type="ECO:0000313" key="2">
    <source>
        <dbReference type="EMBL" id="OGF09351.1"/>
    </source>
</evidence>
<keyword evidence="1" id="KW-0732">Signal</keyword>
<comment type="caution">
    <text evidence="2">The sequence shown here is derived from an EMBL/GenBank/DDBJ whole genome shotgun (WGS) entry which is preliminary data.</text>
</comment>
<accession>A0A1F5R613</accession>
<dbReference type="EMBL" id="MFFM01000042">
    <property type="protein sequence ID" value="OGF09351.1"/>
    <property type="molecule type" value="Genomic_DNA"/>
</dbReference>
<organism evidence="2 3">
    <name type="scientific">Candidatus Edwardsbacteria bacterium GWF2_54_11</name>
    <dbReference type="NCBI Taxonomy" id="1817851"/>
    <lineage>
        <taxon>Bacteria</taxon>
        <taxon>Candidatus Edwardsiibacteriota</taxon>
    </lineage>
</organism>
<gene>
    <name evidence="2" type="ORF">A2024_08695</name>
</gene>
<feature type="signal peptide" evidence="1">
    <location>
        <begin position="1"/>
        <end position="25"/>
    </location>
</feature>
<evidence type="ECO:0000313" key="3">
    <source>
        <dbReference type="Proteomes" id="UP000177230"/>
    </source>
</evidence>
<proteinExistence type="predicted"/>
<reference evidence="2 3" key="1">
    <citation type="journal article" date="2016" name="Nat. Commun.">
        <title>Thousands of microbial genomes shed light on interconnected biogeochemical processes in an aquifer system.</title>
        <authorList>
            <person name="Anantharaman K."/>
            <person name="Brown C.T."/>
            <person name="Hug L.A."/>
            <person name="Sharon I."/>
            <person name="Castelle C.J."/>
            <person name="Probst A.J."/>
            <person name="Thomas B.C."/>
            <person name="Singh A."/>
            <person name="Wilkins M.J."/>
            <person name="Karaoz U."/>
            <person name="Brodie E.L."/>
            <person name="Williams K.H."/>
            <person name="Hubbard S.S."/>
            <person name="Banfield J.F."/>
        </authorList>
    </citation>
    <scope>NUCLEOTIDE SEQUENCE [LARGE SCALE GENOMIC DNA]</scope>
</reference>
<name>A0A1F5R613_9BACT</name>
<protein>
    <submittedName>
        <fullName evidence="2">Uncharacterized protein</fullName>
    </submittedName>
</protein>